<dbReference type="HOGENOM" id="CLU_010194_23_0_0"/>
<keyword evidence="5" id="KW-1185">Reference proteome</keyword>
<gene>
    <name evidence="4" type="ordered locus">Deima_3011</name>
</gene>
<proteinExistence type="inferred from homology"/>
<dbReference type="Gene3D" id="3.40.50.720">
    <property type="entry name" value="NAD(P)-binding Rossmann-like Domain"/>
    <property type="match status" value="1"/>
</dbReference>
<dbReference type="CDD" id="cd05233">
    <property type="entry name" value="SDR_c"/>
    <property type="match status" value="1"/>
</dbReference>
<accession>E8U3L6</accession>
<dbReference type="OrthoDB" id="9790785at2"/>
<protein>
    <submittedName>
        <fullName evidence="4">Short-chain dehydrogenase/reductase SDR</fullName>
    </submittedName>
</protein>
<dbReference type="KEGG" id="dmr:Deima_3011"/>
<dbReference type="PANTHER" id="PTHR42901">
    <property type="entry name" value="ALCOHOL DEHYDROGENASE"/>
    <property type="match status" value="1"/>
</dbReference>
<name>E8U3L6_DEIML</name>
<dbReference type="InterPro" id="IPR036291">
    <property type="entry name" value="NAD(P)-bd_dom_sf"/>
</dbReference>
<dbReference type="GO" id="GO:0016491">
    <property type="term" value="F:oxidoreductase activity"/>
    <property type="evidence" value="ECO:0007669"/>
    <property type="project" value="UniProtKB-KW"/>
</dbReference>
<dbReference type="PANTHER" id="PTHR42901:SF1">
    <property type="entry name" value="ALCOHOL DEHYDROGENASE"/>
    <property type="match status" value="1"/>
</dbReference>
<dbReference type="STRING" id="709986.Deima_3011"/>
<dbReference type="eggNOG" id="COG4221">
    <property type="taxonomic scope" value="Bacteria"/>
</dbReference>
<dbReference type="EMBL" id="CP002454">
    <property type="protein sequence ID" value="ADV68640.1"/>
    <property type="molecule type" value="Genomic_DNA"/>
</dbReference>
<dbReference type="AlphaFoldDB" id="E8U3L6"/>
<evidence type="ECO:0000256" key="3">
    <source>
        <dbReference type="SAM" id="MobiDB-lite"/>
    </source>
</evidence>
<organism evidence="4 5">
    <name type="scientific">Deinococcus maricopensis (strain DSM 21211 / LMG 22137 / NRRL B-23946 / LB-34)</name>
    <dbReference type="NCBI Taxonomy" id="709986"/>
    <lineage>
        <taxon>Bacteria</taxon>
        <taxon>Thermotogati</taxon>
        <taxon>Deinococcota</taxon>
        <taxon>Deinococci</taxon>
        <taxon>Deinococcales</taxon>
        <taxon>Deinococcaceae</taxon>
        <taxon>Deinococcus</taxon>
    </lineage>
</organism>
<reference evidence="5" key="2">
    <citation type="submission" date="2011-01" db="EMBL/GenBank/DDBJ databases">
        <title>The complete genome of Deinococcus maricopensis DSM 21211.</title>
        <authorList>
            <consortium name="US DOE Joint Genome Institute (JGI-PGF)"/>
            <person name="Lucas S."/>
            <person name="Copeland A."/>
            <person name="Lapidus A."/>
            <person name="Goodwin L."/>
            <person name="Pitluck S."/>
            <person name="Kyrpides N."/>
            <person name="Mavromatis K."/>
            <person name="Pagani I."/>
            <person name="Ivanova N."/>
            <person name="Ovchinnikova G."/>
            <person name="Zeytun A."/>
            <person name="Detter J.C."/>
            <person name="Han C."/>
            <person name="Land M."/>
            <person name="Hauser L."/>
            <person name="Markowitz V."/>
            <person name="Cheng J.-F."/>
            <person name="Hugenholtz P."/>
            <person name="Woyke T."/>
            <person name="Wu D."/>
            <person name="Pukall R."/>
            <person name="Gehrich-Schroeter G."/>
            <person name="Brambilla E."/>
            <person name="Klenk H.-P."/>
            <person name="Eisen J.A."/>
        </authorList>
    </citation>
    <scope>NUCLEOTIDE SEQUENCE [LARGE SCALE GENOMIC DNA]</scope>
    <source>
        <strain evidence="5">DSM 21211 / LMG 22137 / NRRL B-23946 / LB-34</strain>
    </source>
</reference>
<evidence type="ECO:0000256" key="2">
    <source>
        <dbReference type="ARBA" id="ARBA00023002"/>
    </source>
</evidence>
<evidence type="ECO:0000313" key="5">
    <source>
        <dbReference type="Proteomes" id="UP000008635"/>
    </source>
</evidence>
<comment type="similarity">
    <text evidence="1">Belongs to the short-chain dehydrogenases/reductases (SDR) family.</text>
</comment>
<dbReference type="SUPFAM" id="SSF51735">
    <property type="entry name" value="NAD(P)-binding Rossmann-fold domains"/>
    <property type="match status" value="1"/>
</dbReference>
<keyword evidence="2" id="KW-0560">Oxidoreductase</keyword>
<dbReference type="Pfam" id="PF00106">
    <property type="entry name" value="adh_short"/>
    <property type="match status" value="1"/>
</dbReference>
<sequence>MDRLEGQVIAVTNADSGYGRTVSAALARAGASVVLIGSNPETLAALASTLEQSGGHAIPLKADVGVPLDWMSAQTRITEIFGALHGVVHLADKRAHATFTFLSENEWLDLFNCNVKSSVSITQILRRRLPGVWLTIVGPHADERGLHVAPQRGALGGLVRHAHEEDLRVNMVLPSRASGSDDALDKPLADAVTMLANPNMRHLRGNIMQVPLPPLPDTRGTDPNLPPYLYR</sequence>
<evidence type="ECO:0000313" key="4">
    <source>
        <dbReference type="EMBL" id="ADV68640.1"/>
    </source>
</evidence>
<dbReference type="RefSeq" id="WP_013558143.1">
    <property type="nucleotide sequence ID" value="NC_014958.1"/>
</dbReference>
<dbReference type="Proteomes" id="UP000008635">
    <property type="component" value="Chromosome"/>
</dbReference>
<evidence type="ECO:0000256" key="1">
    <source>
        <dbReference type="ARBA" id="ARBA00006484"/>
    </source>
</evidence>
<feature type="region of interest" description="Disordered" evidence="3">
    <location>
        <begin position="211"/>
        <end position="231"/>
    </location>
</feature>
<dbReference type="InterPro" id="IPR002347">
    <property type="entry name" value="SDR_fam"/>
</dbReference>
<reference evidence="4 5" key="1">
    <citation type="journal article" date="2011" name="Stand. Genomic Sci.">
        <title>Complete genome sequence of Deinococcus maricopensis type strain (LB-34).</title>
        <authorList>
            <person name="Pukall R."/>
            <person name="Zeytun A."/>
            <person name="Lucas S."/>
            <person name="Lapidus A."/>
            <person name="Hammon N."/>
            <person name="Deshpande S."/>
            <person name="Nolan M."/>
            <person name="Cheng J.F."/>
            <person name="Pitluck S."/>
            <person name="Liolios K."/>
            <person name="Pagani I."/>
            <person name="Mikhailova N."/>
            <person name="Ivanova N."/>
            <person name="Mavromatis K."/>
            <person name="Pati A."/>
            <person name="Tapia R."/>
            <person name="Han C."/>
            <person name="Goodwin L."/>
            <person name="Chen A."/>
            <person name="Palaniappan K."/>
            <person name="Land M."/>
            <person name="Hauser L."/>
            <person name="Chang Y.J."/>
            <person name="Jeffries C.D."/>
            <person name="Brambilla E.M."/>
            <person name="Rohde M."/>
            <person name="Goker M."/>
            <person name="Detter J.C."/>
            <person name="Woyke T."/>
            <person name="Bristow J."/>
            <person name="Eisen J.A."/>
            <person name="Markowitz V."/>
            <person name="Hugenholtz P."/>
            <person name="Kyrpides N.C."/>
            <person name="Klenk H.P."/>
        </authorList>
    </citation>
    <scope>NUCLEOTIDE SEQUENCE [LARGE SCALE GENOMIC DNA]</scope>
    <source>
        <strain evidence="5">DSM 21211 / LMG 22137 / NRRL B-23946 / LB-34</strain>
    </source>
</reference>